<comment type="similarity">
    <text evidence="5 13">In the N-terminal section; belongs to the CobB/CobQ family.</text>
</comment>
<reference evidence="16" key="2">
    <citation type="submission" date="2014-04" db="EMBL/GenBank/DDBJ databases">
        <authorList>
            <person name="Urmite Genomes U."/>
        </authorList>
    </citation>
    <scope>NUCLEOTIDE SEQUENCE</scope>
    <source>
        <strain evidence="16">DSM 44626</strain>
    </source>
</reference>
<evidence type="ECO:0000256" key="10">
    <source>
        <dbReference type="ARBA" id="ARBA00023315"/>
    </source>
</evidence>
<evidence type="ECO:0000313" key="16">
    <source>
        <dbReference type="EMBL" id="CDO86719.1"/>
    </source>
</evidence>
<feature type="domain" description="DRTGG" evidence="15">
    <location>
        <begin position="212"/>
        <end position="324"/>
    </location>
</feature>
<dbReference type="Proteomes" id="UP000193710">
    <property type="component" value="Unassembled WGS sequence"/>
</dbReference>
<dbReference type="InterPro" id="IPR004614">
    <property type="entry name" value="P_AcTrfase"/>
</dbReference>
<dbReference type="Pfam" id="PF13500">
    <property type="entry name" value="AAA_26"/>
    <property type="match status" value="1"/>
</dbReference>
<dbReference type="eggNOG" id="COG0280">
    <property type="taxonomic scope" value="Bacteria"/>
</dbReference>
<dbReference type="Gene3D" id="3.40.1390.20">
    <property type="entry name" value="HprK N-terminal domain-like"/>
    <property type="match status" value="1"/>
</dbReference>
<keyword evidence="10 13" id="KW-0012">Acyltransferase</keyword>
<dbReference type="OrthoDB" id="9808984at2"/>
<evidence type="ECO:0000256" key="11">
    <source>
        <dbReference type="ARBA" id="ARBA00031108"/>
    </source>
</evidence>
<evidence type="ECO:0000259" key="14">
    <source>
        <dbReference type="Pfam" id="PF01515"/>
    </source>
</evidence>
<dbReference type="InterPro" id="IPR010766">
    <property type="entry name" value="DRTGG"/>
</dbReference>
<comment type="function">
    <text evidence="12 13">Involved in acetate metabolism.</text>
</comment>
<name>A0A024JT41_9MYCO</name>
<dbReference type="Gene3D" id="3.40.50.10750">
    <property type="entry name" value="Isocitrate/Isopropylmalate dehydrogenase-like"/>
    <property type="match status" value="1"/>
</dbReference>
<dbReference type="InterPro" id="IPR028979">
    <property type="entry name" value="Ser_kin/Pase_Hpr-like_N_sf"/>
</dbReference>
<protein>
    <recommendedName>
        <fullName evidence="7 13">Phosphate acetyltransferase</fullName>
        <ecNumber evidence="6 13">2.3.1.8</ecNumber>
    </recommendedName>
    <alternativeName>
        <fullName evidence="11 13">Phosphotransacetylase</fullName>
    </alternativeName>
</protein>
<evidence type="ECO:0000256" key="7">
    <source>
        <dbReference type="ARBA" id="ARBA00021528"/>
    </source>
</evidence>
<evidence type="ECO:0000256" key="12">
    <source>
        <dbReference type="ARBA" id="ARBA00049955"/>
    </source>
</evidence>
<dbReference type="AlphaFoldDB" id="A0A024JT41"/>
<dbReference type="RefSeq" id="WP_036466396.1">
    <property type="nucleotide sequence ID" value="NZ_HG964446.1"/>
</dbReference>
<sequence>MADTSSVSKAIYIAAPEPETGKSTIALGLLNRLTATVAKVGVFRPITRLDGDERDYILELLLTRTTAALSYEQCVGVTYQDIHADTDAAIASIVDAYHAMAQSCDAVVIVGSDYTDVTGPAELSVNARIAVNLGAPVLLAVRAKDRTPDQVAAVVEVCLAELAAQRAHTAAVVANRCDPAEVGAVAEALHMFTPPGYVLPDEPLLLAPTVAELQTAVHGTLVSGDAELVRREAMGVLVAGMTADHVLERLRDGMAVITPGDRSDVVLAVASAHAAEGFPSLCCLILNGGFDLHPSISALVSGLRLRLPIIATTLGTYDTASVVAAARGRVTAGSHRKIDTAVELVNSHMDVADLVAQLAIPIPTITTPQMFTHRLTQQARADRRHIVLPEGNDDRILQAAGRVLKRGIAHLTILGDEAQIRLRSAELGVDLHDATVIDPHNEELCDQFAKQYAELRKAKGITVEQAHEIMHDVSYFGTMLVHNRMVDGMVSGAVHTTAHTVRPAFEIIRTVPDVSTVSSIFLMCLPDRVLAYGDCAIVPDPTPEQLADIAISSARTAAQFGIEPKVAMLSYSTGDSGTGVDVDKVRKATELVRARDPQLLVEGPIQYDAAIEPSVAATKLRDSPVAGHATVLIFPDLNTGNNTYKAVQRSAGAIAIGPVLQGLRKPVNDLSRGALVEDIVNTIAITAIQAQGNGHG</sequence>
<dbReference type="HOGENOM" id="CLU_019723_3_0_11"/>
<dbReference type="InterPro" id="IPR027417">
    <property type="entry name" value="P-loop_NTPase"/>
</dbReference>
<evidence type="ECO:0000313" key="17">
    <source>
        <dbReference type="EMBL" id="ORX03736.1"/>
    </source>
</evidence>
<dbReference type="PANTHER" id="PTHR43356">
    <property type="entry name" value="PHOSPHATE ACETYLTRANSFERASE"/>
    <property type="match status" value="1"/>
</dbReference>
<dbReference type="UniPathway" id="UPA00340">
    <property type="reaction ID" value="UER00459"/>
</dbReference>
<dbReference type="EMBL" id="LQPY01000021">
    <property type="protein sequence ID" value="ORX03736.1"/>
    <property type="molecule type" value="Genomic_DNA"/>
</dbReference>
<evidence type="ECO:0000256" key="3">
    <source>
        <dbReference type="ARBA" id="ARBA00004989"/>
    </source>
</evidence>
<evidence type="ECO:0000259" key="15">
    <source>
        <dbReference type="Pfam" id="PF07085"/>
    </source>
</evidence>
<dbReference type="GO" id="GO:0008959">
    <property type="term" value="F:phosphate acetyltransferase activity"/>
    <property type="evidence" value="ECO:0007669"/>
    <property type="project" value="UniProtKB-EC"/>
</dbReference>
<comment type="pathway">
    <text evidence="3 13">Metabolic intermediate biosynthesis; acetyl-CoA biosynthesis; acetyl-CoA from acetate: step 2/2.</text>
</comment>
<proteinExistence type="inferred from homology"/>
<dbReference type="Gene3D" id="3.40.50.300">
    <property type="entry name" value="P-loop containing nucleotide triphosphate hydrolases"/>
    <property type="match status" value="1"/>
</dbReference>
<keyword evidence="9 13" id="KW-0808">Transferase</keyword>
<comment type="subcellular location">
    <subcellularLocation>
        <location evidence="2 13">Cytoplasm</location>
    </subcellularLocation>
</comment>
<dbReference type="GO" id="GO:0005737">
    <property type="term" value="C:cytoplasm"/>
    <property type="evidence" value="ECO:0007669"/>
    <property type="project" value="UniProtKB-SubCell"/>
</dbReference>
<dbReference type="SUPFAM" id="SSF53659">
    <property type="entry name" value="Isocitrate/Isopropylmalate dehydrogenase-like"/>
    <property type="match status" value="1"/>
</dbReference>
<dbReference type="eggNOG" id="COG0857">
    <property type="taxonomic scope" value="Bacteria"/>
</dbReference>
<dbReference type="Proteomes" id="UP000028880">
    <property type="component" value="Unassembled WGS sequence"/>
</dbReference>
<dbReference type="Pfam" id="PF07085">
    <property type="entry name" value="DRTGG"/>
    <property type="match status" value="1"/>
</dbReference>
<evidence type="ECO:0000256" key="1">
    <source>
        <dbReference type="ARBA" id="ARBA00000705"/>
    </source>
</evidence>
<dbReference type="InterPro" id="IPR042112">
    <property type="entry name" value="P_AcTrfase_dom2"/>
</dbReference>
<comment type="domain">
    <text evidence="13">The N-terminal region seems to be important for proper quaternary structure. The C-terminal region contains the substrate-binding site.</text>
</comment>
<dbReference type="InterPro" id="IPR042113">
    <property type="entry name" value="P_AcTrfase_dom1"/>
</dbReference>
<feature type="domain" description="Phosphate acetyl/butaryl transferase" evidence="14">
    <location>
        <begin position="370"/>
        <end position="687"/>
    </location>
</feature>
<reference evidence="17 18" key="3">
    <citation type="submission" date="2016-01" db="EMBL/GenBank/DDBJ databases">
        <title>The new phylogeny of the genus Mycobacterium.</title>
        <authorList>
            <person name="Tarcisio F."/>
            <person name="Conor M."/>
            <person name="Antonella G."/>
            <person name="Elisabetta G."/>
            <person name="Giulia F.S."/>
            <person name="Sara T."/>
            <person name="Anna F."/>
            <person name="Clotilde B."/>
            <person name="Roberto B."/>
            <person name="Veronica D.S."/>
            <person name="Fabio R."/>
            <person name="Monica P."/>
            <person name="Olivier J."/>
            <person name="Enrico T."/>
            <person name="Nicola S."/>
        </authorList>
    </citation>
    <scope>NUCLEOTIDE SEQUENCE [LARGE SCALE GENOMIC DNA]</scope>
    <source>
        <strain evidence="17 18">DSM 44626</strain>
    </source>
</reference>
<evidence type="ECO:0000256" key="8">
    <source>
        <dbReference type="ARBA" id="ARBA00022490"/>
    </source>
</evidence>
<evidence type="ECO:0000313" key="18">
    <source>
        <dbReference type="Proteomes" id="UP000193710"/>
    </source>
</evidence>
<evidence type="ECO:0000256" key="4">
    <source>
        <dbReference type="ARBA" id="ARBA00008756"/>
    </source>
</evidence>
<dbReference type="NCBIfam" id="TIGR00651">
    <property type="entry name" value="pta"/>
    <property type="match status" value="1"/>
</dbReference>
<dbReference type="InterPro" id="IPR016475">
    <property type="entry name" value="P-Actrans_bac"/>
</dbReference>
<evidence type="ECO:0000256" key="5">
    <source>
        <dbReference type="ARBA" id="ARBA00009786"/>
    </source>
</evidence>
<dbReference type="SUPFAM" id="SSF52540">
    <property type="entry name" value="P-loop containing nucleoside triphosphate hydrolases"/>
    <property type="match status" value="1"/>
</dbReference>
<dbReference type="STRING" id="47839.BN973_01064"/>
<comment type="similarity">
    <text evidence="4 13">In the C-terminal section; belongs to the phosphate acetyltransferase and butyryltransferase family.</text>
</comment>
<organism evidence="16">
    <name type="scientific">Mycobacterium triplex</name>
    <dbReference type="NCBI Taxonomy" id="47839"/>
    <lineage>
        <taxon>Bacteria</taxon>
        <taxon>Bacillati</taxon>
        <taxon>Actinomycetota</taxon>
        <taxon>Actinomycetes</taxon>
        <taxon>Mycobacteriales</taxon>
        <taxon>Mycobacteriaceae</taxon>
        <taxon>Mycobacterium</taxon>
        <taxon>Mycobacterium simiae complex</taxon>
    </lineage>
</organism>
<dbReference type="EMBL" id="HG964446">
    <property type="protein sequence ID" value="CDO86719.1"/>
    <property type="molecule type" value="Genomic_DNA"/>
</dbReference>
<evidence type="ECO:0000256" key="2">
    <source>
        <dbReference type="ARBA" id="ARBA00004496"/>
    </source>
</evidence>
<evidence type="ECO:0000256" key="6">
    <source>
        <dbReference type="ARBA" id="ARBA00012707"/>
    </source>
</evidence>
<reference evidence="16" key="1">
    <citation type="journal article" date="2014" name="Genome Announc.">
        <title>Draft Genome Sequence of Mycobacterium triplex DSM 44626.</title>
        <authorList>
            <person name="Sassi M."/>
            <person name="Croce O."/>
            <person name="Robert C."/>
            <person name="Raoult D."/>
            <person name="Drancourt M."/>
        </authorList>
    </citation>
    <scope>NUCLEOTIDE SEQUENCE [LARGE SCALE GENOMIC DNA]</scope>
    <source>
        <strain evidence="16">DSM 44626</strain>
    </source>
</reference>
<dbReference type="PIRSF" id="PIRSF006107">
    <property type="entry name" value="PhpActrans_proteobac"/>
    <property type="match status" value="1"/>
</dbReference>
<comment type="catalytic activity">
    <reaction evidence="1 13">
        <text>acetyl-CoA + phosphate = acetyl phosphate + CoA</text>
        <dbReference type="Rhea" id="RHEA:19521"/>
        <dbReference type="ChEBI" id="CHEBI:22191"/>
        <dbReference type="ChEBI" id="CHEBI:43474"/>
        <dbReference type="ChEBI" id="CHEBI:57287"/>
        <dbReference type="ChEBI" id="CHEBI:57288"/>
        <dbReference type="EC" id="2.3.1.8"/>
    </reaction>
</comment>
<dbReference type="Gene3D" id="3.40.50.10950">
    <property type="match status" value="1"/>
</dbReference>
<dbReference type="NCBIfam" id="NF004167">
    <property type="entry name" value="PRK05632.1"/>
    <property type="match status" value="1"/>
</dbReference>
<evidence type="ECO:0000256" key="9">
    <source>
        <dbReference type="ARBA" id="ARBA00022679"/>
    </source>
</evidence>
<dbReference type="EC" id="2.3.1.8" evidence="6 13"/>
<dbReference type="GO" id="GO:0006085">
    <property type="term" value="P:acetyl-CoA biosynthetic process"/>
    <property type="evidence" value="ECO:0007669"/>
    <property type="project" value="UniProtKB-UniPathway"/>
</dbReference>
<keyword evidence="8 13" id="KW-0963">Cytoplasm</keyword>
<dbReference type="PANTHER" id="PTHR43356:SF3">
    <property type="entry name" value="PHOSPHATE ACETYLTRANSFERASE"/>
    <property type="match status" value="1"/>
</dbReference>
<dbReference type="NCBIfam" id="NF007233">
    <property type="entry name" value="PRK09653.1"/>
    <property type="match status" value="1"/>
</dbReference>
<gene>
    <name evidence="16" type="primary">pta</name>
    <name evidence="17" type="ORF">AWC29_16845</name>
    <name evidence="16" type="ORF">BN973_01064</name>
</gene>
<keyword evidence="18" id="KW-1185">Reference proteome</keyword>
<accession>A0A024JT41</accession>
<dbReference type="Pfam" id="PF01515">
    <property type="entry name" value="PTA_PTB"/>
    <property type="match status" value="1"/>
</dbReference>
<dbReference type="FunFam" id="3.40.50.10750:FF:000001">
    <property type="entry name" value="Phosphate acetyltransferase"/>
    <property type="match status" value="1"/>
</dbReference>
<dbReference type="InterPro" id="IPR002505">
    <property type="entry name" value="PTA_PTB"/>
</dbReference>
<dbReference type="SUPFAM" id="SSF75138">
    <property type="entry name" value="HprK N-terminal domain-like"/>
    <property type="match status" value="1"/>
</dbReference>
<evidence type="ECO:0000256" key="13">
    <source>
        <dbReference type="PIRNR" id="PIRNR006107"/>
    </source>
</evidence>
<dbReference type="InterPro" id="IPR050500">
    <property type="entry name" value="Phos_Acetyltrans/Butyryltrans"/>
</dbReference>